<dbReference type="AlphaFoldDB" id="A0A1Q8ETF4"/>
<accession>A0A1Q8ETF4</accession>
<evidence type="ECO:0000313" key="1">
    <source>
        <dbReference type="EMBL" id="OLF55075.1"/>
    </source>
</evidence>
<evidence type="ECO:0000313" key="2">
    <source>
        <dbReference type="Proteomes" id="UP000185578"/>
    </source>
</evidence>
<protein>
    <submittedName>
        <fullName evidence="1">Uncharacterized protein</fullName>
    </submittedName>
</protein>
<reference evidence="1 2" key="1">
    <citation type="submission" date="2016-12" db="EMBL/GenBank/DDBJ databases">
        <authorList>
            <person name="Song W.-J."/>
            <person name="Kurnit D.M."/>
        </authorList>
    </citation>
    <scope>NUCLEOTIDE SEQUENCE [LARGE SCALE GENOMIC DNA]</scope>
    <source>
        <strain evidence="1 2">PCL1601</strain>
    </source>
</reference>
<dbReference type="EMBL" id="MSCT01000008">
    <property type="protein sequence ID" value="OLF55075.1"/>
    <property type="molecule type" value="Genomic_DNA"/>
</dbReference>
<sequence>MMTGLSLLAVPTADSMTDALIDLDGHAQTNGSELRDCPLLITKVSRQRAGKKVAKRLMRF</sequence>
<proteinExistence type="predicted"/>
<comment type="caution">
    <text evidence="1">The sequence shown here is derived from an EMBL/GenBank/DDBJ whole genome shotgun (WGS) entry which is preliminary data.</text>
</comment>
<organism evidence="1 2">
    <name type="scientific">Pseudomonas chlororaphis</name>
    <dbReference type="NCBI Taxonomy" id="587753"/>
    <lineage>
        <taxon>Bacteria</taxon>
        <taxon>Pseudomonadati</taxon>
        <taxon>Pseudomonadota</taxon>
        <taxon>Gammaproteobacteria</taxon>
        <taxon>Pseudomonadales</taxon>
        <taxon>Pseudomonadaceae</taxon>
        <taxon>Pseudomonas</taxon>
    </lineage>
</organism>
<name>A0A1Q8ETF4_9PSED</name>
<dbReference type="Proteomes" id="UP000185578">
    <property type="component" value="Unassembled WGS sequence"/>
</dbReference>
<gene>
    <name evidence="1" type="ORF">BTN82_08735</name>
</gene>